<keyword evidence="4" id="KW-1185">Reference proteome</keyword>
<feature type="domain" description="NtA" evidence="2">
    <location>
        <begin position="1"/>
        <end position="123"/>
    </location>
</feature>
<dbReference type="Proteomes" id="UP001497497">
    <property type="component" value="Unassembled WGS sequence"/>
</dbReference>
<protein>
    <recommendedName>
        <fullName evidence="2">NtA domain-containing protein</fullName>
    </recommendedName>
</protein>
<dbReference type="AlphaFoldDB" id="A0AAV2IJF7"/>
<dbReference type="InterPro" id="IPR008993">
    <property type="entry name" value="TIMP-like_OB-fold"/>
</dbReference>
<evidence type="ECO:0000256" key="1">
    <source>
        <dbReference type="PROSITE-ProRule" id="PRU00443"/>
    </source>
</evidence>
<comment type="caution">
    <text evidence="1">Lacks conserved residue(s) required for the propagation of feature annotation.</text>
</comment>
<evidence type="ECO:0000313" key="3">
    <source>
        <dbReference type="EMBL" id="CAL1547221.1"/>
    </source>
</evidence>
<dbReference type="GO" id="GO:0043236">
    <property type="term" value="F:laminin binding"/>
    <property type="evidence" value="ECO:0007669"/>
    <property type="project" value="InterPro"/>
</dbReference>
<dbReference type="SUPFAM" id="SSF50242">
    <property type="entry name" value="TIMP-like"/>
    <property type="match status" value="1"/>
</dbReference>
<proteinExistence type="predicted"/>
<evidence type="ECO:0000313" key="4">
    <source>
        <dbReference type="Proteomes" id="UP001497497"/>
    </source>
</evidence>
<dbReference type="GO" id="GO:0043113">
    <property type="term" value="P:receptor clustering"/>
    <property type="evidence" value="ECO:0007669"/>
    <property type="project" value="InterPro"/>
</dbReference>
<name>A0AAV2IJF7_LYMST</name>
<dbReference type="Gene3D" id="2.40.50.120">
    <property type="match status" value="1"/>
</dbReference>
<accession>A0AAV2IJF7</accession>
<sequence length="126" mass="13843">MANVVVSGKVVKLKADREHSTRDNQMYIGEIEIKRVFKGGAVVDSVATVNHGILRDYQIVTVEGFGDPGICDNKVSERDTKIFLLNPAGNGDLKLNSSIMPLTLRNLDYVDAVVNGKNKILREITT</sequence>
<dbReference type="GO" id="GO:0005886">
    <property type="term" value="C:plasma membrane"/>
    <property type="evidence" value="ECO:0007669"/>
    <property type="project" value="GOC"/>
</dbReference>
<dbReference type="Pfam" id="PF03146">
    <property type="entry name" value="NtA"/>
    <property type="match status" value="1"/>
</dbReference>
<dbReference type="PROSITE" id="PS51121">
    <property type="entry name" value="NTA"/>
    <property type="match status" value="1"/>
</dbReference>
<reference evidence="3 4" key="1">
    <citation type="submission" date="2024-04" db="EMBL/GenBank/DDBJ databases">
        <authorList>
            <consortium name="Genoscope - CEA"/>
            <person name="William W."/>
        </authorList>
    </citation>
    <scope>NUCLEOTIDE SEQUENCE [LARGE SCALE GENOMIC DNA]</scope>
</reference>
<comment type="caution">
    <text evidence="3">The sequence shown here is derived from an EMBL/GenBank/DDBJ whole genome shotgun (WGS) entry which is preliminary data.</text>
</comment>
<organism evidence="3 4">
    <name type="scientific">Lymnaea stagnalis</name>
    <name type="common">Great pond snail</name>
    <name type="synonym">Helix stagnalis</name>
    <dbReference type="NCBI Taxonomy" id="6523"/>
    <lineage>
        <taxon>Eukaryota</taxon>
        <taxon>Metazoa</taxon>
        <taxon>Spiralia</taxon>
        <taxon>Lophotrochozoa</taxon>
        <taxon>Mollusca</taxon>
        <taxon>Gastropoda</taxon>
        <taxon>Heterobranchia</taxon>
        <taxon>Euthyneura</taxon>
        <taxon>Panpulmonata</taxon>
        <taxon>Hygrophila</taxon>
        <taxon>Lymnaeoidea</taxon>
        <taxon>Lymnaeidae</taxon>
        <taxon>Lymnaea</taxon>
    </lineage>
</organism>
<dbReference type="InterPro" id="IPR004850">
    <property type="entry name" value="NtA_dom"/>
</dbReference>
<dbReference type="EMBL" id="CAXITT010000923">
    <property type="protein sequence ID" value="CAL1547221.1"/>
    <property type="molecule type" value="Genomic_DNA"/>
</dbReference>
<evidence type="ECO:0000259" key="2">
    <source>
        <dbReference type="PROSITE" id="PS51121"/>
    </source>
</evidence>
<gene>
    <name evidence="3" type="ORF">GSLYS_00020546001</name>
</gene>